<sequence length="425" mass="48866">MADIRPFKAIRYTEKAGDPENLITQPYDKIDPALQREYYEKSAYNYCRLILPTENNKYETAQQRIQNWLNEGILSKDYEPAFFVSRQEFKLSGKACTRIGLIAALRLYSYGESIVFPHEVTYSEPKTDRLNMLRAVQKDLEPVFLIYSDPDNVTVDFFSEITKTKPGIEVEDPFGVKHAVWRVSDPENLKLLQRAMENKKLVITDGHHRYESALAYRDERRRSEKWTEDSAFNFNMCYMVPVQDKGLVILSTHRLLRDCELTNDILKALNVLFAISEIDPTVEAIESFLKKHGEEHAFSVYNGSKAYGLLLKDENAASELVNASCPKEACLLDVVILRDVVFKHIMKVGKLRMDESILYAESTRNALKKVDAGQAKLAFLVNPINPETVWQIAQKNWRLPEKSTDFYPKPVSGLTMMDISPEEKL</sequence>
<gene>
    <name evidence="1" type="ORF">AC478_03220</name>
</gene>
<organism evidence="1 2">
    <name type="scientific">miscellaneous Crenarchaeota group-1 archaeon SG8-32-3</name>
    <dbReference type="NCBI Taxonomy" id="1685125"/>
    <lineage>
        <taxon>Archaea</taxon>
        <taxon>Candidatus Bathyarchaeota</taxon>
        <taxon>MCG-1</taxon>
    </lineage>
</organism>
<accession>A0A0M0BSE7</accession>
<dbReference type="PANTHER" id="PTHR36454">
    <property type="entry name" value="LMO2823 PROTEIN"/>
    <property type="match status" value="1"/>
</dbReference>
<evidence type="ECO:0000313" key="2">
    <source>
        <dbReference type="Proteomes" id="UP000054016"/>
    </source>
</evidence>
<evidence type="ECO:0008006" key="3">
    <source>
        <dbReference type="Google" id="ProtNLM"/>
    </source>
</evidence>
<proteinExistence type="predicted"/>
<reference evidence="2" key="1">
    <citation type="submission" date="2015-06" db="EMBL/GenBank/DDBJ databases">
        <title>New insights into the roles of widespread benthic archaea in carbon and nitrogen cycling.</title>
        <authorList>
            <person name="Lazar C.S."/>
            <person name="Baker B.J."/>
            <person name="Seitz K.W."/>
            <person name="Hyde A.S."/>
            <person name="Dick G.J."/>
            <person name="Hinrichs K.-U."/>
            <person name="Teske A.P."/>
        </authorList>
    </citation>
    <scope>NUCLEOTIDE SEQUENCE [LARGE SCALE GENOMIC DNA]</scope>
</reference>
<dbReference type="Proteomes" id="UP000054016">
    <property type="component" value="Unassembled WGS sequence"/>
</dbReference>
<dbReference type="PIRSF" id="PIRSF033563">
    <property type="entry name" value="UCP033563"/>
    <property type="match status" value="1"/>
</dbReference>
<evidence type="ECO:0000313" key="1">
    <source>
        <dbReference type="EMBL" id="KON31156.1"/>
    </source>
</evidence>
<protein>
    <recommendedName>
        <fullName evidence="3">DUF1015 domain-containing protein</fullName>
    </recommendedName>
</protein>
<dbReference type="EMBL" id="LFWV01000041">
    <property type="protein sequence ID" value="KON31156.1"/>
    <property type="molecule type" value="Genomic_DNA"/>
</dbReference>
<dbReference type="Pfam" id="PF06245">
    <property type="entry name" value="DUF1015"/>
    <property type="match status" value="1"/>
</dbReference>
<name>A0A0M0BSE7_9ARCH</name>
<comment type="caution">
    <text evidence="1">The sequence shown here is derived from an EMBL/GenBank/DDBJ whole genome shotgun (WGS) entry which is preliminary data.</text>
</comment>
<dbReference type="AlphaFoldDB" id="A0A0M0BSE7"/>
<dbReference type="PANTHER" id="PTHR36454:SF1">
    <property type="entry name" value="DUF1015 DOMAIN-CONTAINING PROTEIN"/>
    <property type="match status" value="1"/>
</dbReference>
<dbReference type="InterPro" id="IPR008323">
    <property type="entry name" value="UCP033563"/>
</dbReference>